<dbReference type="InterPro" id="IPR010987">
    <property type="entry name" value="Glutathione-S-Trfase_C-like"/>
</dbReference>
<dbReference type="SFLD" id="SFLDG00358">
    <property type="entry name" value="Main_(cytGST)"/>
    <property type="match status" value="1"/>
</dbReference>
<dbReference type="Gene3D" id="1.20.1050.10">
    <property type="match status" value="1"/>
</dbReference>
<dbReference type="InterPro" id="IPR036282">
    <property type="entry name" value="Glutathione-S-Trfase_C_sf"/>
</dbReference>
<evidence type="ECO:0000313" key="4">
    <source>
        <dbReference type="Proteomes" id="UP000199415"/>
    </source>
</evidence>
<organism evidence="3 4">
    <name type="scientific">Limimonas halophila</name>
    <dbReference type="NCBI Taxonomy" id="1082479"/>
    <lineage>
        <taxon>Bacteria</taxon>
        <taxon>Pseudomonadati</taxon>
        <taxon>Pseudomonadota</taxon>
        <taxon>Alphaproteobacteria</taxon>
        <taxon>Rhodospirillales</taxon>
        <taxon>Rhodovibrionaceae</taxon>
        <taxon>Limimonas</taxon>
    </lineage>
</organism>
<dbReference type="GO" id="GO:0016740">
    <property type="term" value="F:transferase activity"/>
    <property type="evidence" value="ECO:0007669"/>
    <property type="project" value="UniProtKB-KW"/>
</dbReference>
<dbReference type="Pfam" id="PF00043">
    <property type="entry name" value="GST_C"/>
    <property type="match status" value="1"/>
</dbReference>
<dbReference type="Proteomes" id="UP000199415">
    <property type="component" value="Unassembled WGS sequence"/>
</dbReference>
<dbReference type="Gene3D" id="3.40.30.10">
    <property type="entry name" value="Glutaredoxin"/>
    <property type="match status" value="1"/>
</dbReference>
<feature type="domain" description="GST N-terminal" evidence="1">
    <location>
        <begin position="1"/>
        <end position="79"/>
    </location>
</feature>
<dbReference type="STRING" id="1082479.SAMN05216241_11617"/>
<dbReference type="EMBL" id="FNCE01000016">
    <property type="protein sequence ID" value="SDG50052.1"/>
    <property type="molecule type" value="Genomic_DNA"/>
</dbReference>
<evidence type="ECO:0000313" key="3">
    <source>
        <dbReference type="EMBL" id="SDG50052.1"/>
    </source>
</evidence>
<feature type="domain" description="GST C-terminal" evidence="2">
    <location>
        <begin position="84"/>
        <end position="222"/>
    </location>
</feature>
<dbReference type="PROSITE" id="PS50405">
    <property type="entry name" value="GST_CTER"/>
    <property type="match status" value="1"/>
</dbReference>
<dbReference type="InterPro" id="IPR040079">
    <property type="entry name" value="Glutathione_S-Trfase"/>
</dbReference>
<dbReference type="PROSITE" id="PS50404">
    <property type="entry name" value="GST_NTER"/>
    <property type="match status" value="1"/>
</dbReference>
<reference evidence="3 4" key="1">
    <citation type="submission" date="2016-10" db="EMBL/GenBank/DDBJ databases">
        <authorList>
            <person name="de Groot N.N."/>
        </authorList>
    </citation>
    <scope>NUCLEOTIDE SEQUENCE [LARGE SCALE GENOMIC DNA]</scope>
    <source>
        <strain evidence="3 4">DSM 25584</strain>
    </source>
</reference>
<protein>
    <submittedName>
        <fullName evidence="3">Glutathione S-transferase</fullName>
    </submittedName>
</protein>
<evidence type="ECO:0000259" key="2">
    <source>
        <dbReference type="PROSITE" id="PS50405"/>
    </source>
</evidence>
<evidence type="ECO:0000259" key="1">
    <source>
        <dbReference type="PROSITE" id="PS50404"/>
    </source>
</evidence>
<dbReference type="SFLD" id="SFLDS00019">
    <property type="entry name" value="Glutathione_Transferase_(cytos"/>
    <property type="match status" value="1"/>
</dbReference>
<dbReference type="SUPFAM" id="SSF47616">
    <property type="entry name" value="GST C-terminal domain-like"/>
    <property type="match status" value="1"/>
</dbReference>
<accession>A0A1G7UR78</accession>
<dbReference type="PANTHER" id="PTHR44051">
    <property type="entry name" value="GLUTATHIONE S-TRANSFERASE-RELATED"/>
    <property type="match status" value="1"/>
</dbReference>
<dbReference type="PANTHER" id="PTHR44051:SF8">
    <property type="entry name" value="GLUTATHIONE S-TRANSFERASE GSTA"/>
    <property type="match status" value="1"/>
</dbReference>
<dbReference type="Pfam" id="PF13409">
    <property type="entry name" value="GST_N_2"/>
    <property type="match status" value="1"/>
</dbReference>
<keyword evidence="4" id="KW-1185">Reference proteome</keyword>
<dbReference type="InterPro" id="IPR004046">
    <property type="entry name" value="GST_C"/>
</dbReference>
<dbReference type="RefSeq" id="WP_090022099.1">
    <property type="nucleotide sequence ID" value="NZ_FNCE01000016.1"/>
</dbReference>
<dbReference type="InterPro" id="IPR036249">
    <property type="entry name" value="Thioredoxin-like_sf"/>
</dbReference>
<keyword evidence="3" id="KW-0808">Transferase</keyword>
<dbReference type="OrthoDB" id="9794721at2"/>
<gene>
    <name evidence="3" type="ORF">SAMN05216241_11617</name>
</gene>
<dbReference type="CDD" id="cd00299">
    <property type="entry name" value="GST_C_family"/>
    <property type="match status" value="1"/>
</dbReference>
<proteinExistence type="predicted"/>
<dbReference type="AlphaFoldDB" id="A0A1G7UR78"/>
<dbReference type="InterPro" id="IPR004045">
    <property type="entry name" value="Glutathione_S-Trfase_N"/>
</dbReference>
<sequence>MRILYHLPLHGGSRRVRVALREKGLDAELQQERVWERREGFLRLNPSGEIPVLVEPDGTVIPEAEVITEYLEEVYPQESLLGHDPVDRAEVRRLALWFDAKFHREVTANLVDEKLLKRFMRLGQPNSQAIRAGHANIRHHLDYIGWLCDRRSWLAGTFFSYADIAAAAQLSCVDYLGDVPWESAPGAKDWYARVKSRPSMGGILADRIPGLPPPAHYADPDF</sequence>
<name>A0A1G7UR78_9PROT</name>
<dbReference type="SUPFAM" id="SSF52833">
    <property type="entry name" value="Thioredoxin-like"/>
    <property type="match status" value="1"/>
</dbReference>